<feature type="domain" description="Response regulatory" evidence="5">
    <location>
        <begin position="6"/>
        <end position="120"/>
    </location>
</feature>
<dbReference type="InterPro" id="IPR027417">
    <property type="entry name" value="P-loop_NTPase"/>
</dbReference>
<proteinExistence type="predicted"/>
<dbReference type="Pfam" id="PF25601">
    <property type="entry name" value="AAA_lid_14"/>
    <property type="match status" value="1"/>
</dbReference>
<dbReference type="SMART" id="SM00448">
    <property type="entry name" value="REC"/>
    <property type="match status" value="1"/>
</dbReference>
<dbReference type="Gene3D" id="3.40.50.2300">
    <property type="match status" value="1"/>
</dbReference>
<dbReference type="InterPro" id="IPR009057">
    <property type="entry name" value="Homeodomain-like_sf"/>
</dbReference>
<dbReference type="InterPro" id="IPR011006">
    <property type="entry name" value="CheY-like_superfamily"/>
</dbReference>
<dbReference type="EMBL" id="SMFU01000007">
    <property type="protein sequence ID" value="TCK08460.1"/>
    <property type="molecule type" value="Genomic_DNA"/>
</dbReference>
<dbReference type="GO" id="GO:0005524">
    <property type="term" value="F:ATP binding"/>
    <property type="evidence" value="ECO:0007669"/>
    <property type="project" value="UniProtKB-KW"/>
</dbReference>
<dbReference type="SUPFAM" id="SSF52172">
    <property type="entry name" value="CheY-like"/>
    <property type="match status" value="1"/>
</dbReference>
<dbReference type="InterPro" id="IPR003593">
    <property type="entry name" value="AAA+_ATPase"/>
</dbReference>
<dbReference type="Pfam" id="PF00158">
    <property type="entry name" value="Sigma54_activat"/>
    <property type="match status" value="1"/>
</dbReference>
<dbReference type="Gene3D" id="3.40.50.300">
    <property type="entry name" value="P-loop containing nucleotide triphosphate hydrolases"/>
    <property type="match status" value="1"/>
</dbReference>
<dbReference type="GO" id="GO:0000160">
    <property type="term" value="P:phosphorelay signal transduction system"/>
    <property type="evidence" value="ECO:0007669"/>
    <property type="project" value="InterPro"/>
</dbReference>
<reference evidence="6 7" key="1">
    <citation type="submission" date="2019-03" db="EMBL/GenBank/DDBJ databases">
        <title>Genomic Encyclopedia of Archaeal and Bacterial Type Strains, Phase II (KMG-II): from individual species to whole genera.</title>
        <authorList>
            <person name="Goeker M."/>
        </authorList>
    </citation>
    <scope>NUCLEOTIDE SEQUENCE [LARGE SCALE GENOMIC DNA]</scope>
    <source>
        <strain evidence="6 7">DSM 27697</strain>
    </source>
</reference>
<dbReference type="Gene3D" id="1.10.10.60">
    <property type="entry name" value="Homeodomain-like"/>
    <property type="match status" value="1"/>
</dbReference>
<accession>A0A4R1GMU8</accession>
<feature type="modified residue" description="4-aspartylphosphate" evidence="3">
    <location>
        <position position="55"/>
    </location>
</feature>
<keyword evidence="1" id="KW-0547">Nucleotide-binding</keyword>
<evidence type="ECO:0000259" key="5">
    <source>
        <dbReference type="PROSITE" id="PS50110"/>
    </source>
</evidence>
<dbReference type="SMART" id="SM00382">
    <property type="entry name" value="AAA"/>
    <property type="match status" value="1"/>
</dbReference>
<gene>
    <name evidence="6" type="ORF">CLV83_0544</name>
</gene>
<comment type="caution">
    <text evidence="6">The sequence shown here is derived from an EMBL/GenBank/DDBJ whole genome shotgun (WGS) entry which is preliminary data.</text>
</comment>
<dbReference type="SUPFAM" id="SSF46689">
    <property type="entry name" value="Homeodomain-like"/>
    <property type="match status" value="1"/>
</dbReference>
<keyword evidence="2" id="KW-0067">ATP-binding</keyword>
<evidence type="ECO:0000256" key="2">
    <source>
        <dbReference type="ARBA" id="ARBA00022840"/>
    </source>
</evidence>
<dbReference type="Pfam" id="PF00072">
    <property type="entry name" value="Response_reg"/>
    <property type="match status" value="1"/>
</dbReference>
<dbReference type="InterPro" id="IPR058031">
    <property type="entry name" value="AAA_lid_NorR"/>
</dbReference>
<dbReference type="AlphaFoldDB" id="A0A4R1GMU8"/>
<evidence type="ECO:0000259" key="4">
    <source>
        <dbReference type="PROSITE" id="PS50045"/>
    </source>
</evidence>
<dbReference type="Gene3D" id="1.10.8.60">
    <property type="match status" value="1"/>
</dbReference>
<keyword evidence="7" id="KW-1185">Reference proteome</keyword>
<dbReference type="PROSITE" id="PS50045">
    <property type="entry name" value="SIGMA54_INTERACT_4"/>
    <property type="match status" value="1"/>
</dbReference>
<evidence type="ECO:0000256" key="3">
    <source>
        <dbReference type="PROSITE-ProRule" id="PRU00169"/>
    </source>
</evidence>
<feature type="domain" description="Sigma-54 factor interaction" evidence="4">
    <location>
        <begin position="135"/>
        <end position="362"/>
    </location>
</feature>
<dbReference type="PANTHER" id="PTHR32071">
    <property type="entry name" value="TRANSCRIPTIONAL REGULATORY PROTEIN"/>
    <property type="match status" value="1"/>
</dbReference>
<keyword evidence="3" id="KW-0597">Phosphoprotein</keyword>
<organism evidence="6 7">
    <name type="scientific">Marinobacterium mangrovicola</name>
    <dbReference type="NCBI Taxonomy" id="1476959"/>
    <lineage>
        <taxon>Bacteria</taxon>
        <taxon>Pseudomonadati</taxon>
        <taxon>Pseudomonadota</taxon>
        <taxon>Gammaproteobacteria</taxon>
        <taxon>Oceanospirillales</taxon>
        <taxon>Oceanospirillaceae</taxon>
        <taxon>Marinobacterium</taxon>
    </lineage>
</organism>
<dbReference type="InterPro" id="IPR002078">
    <property type="entry name" value="Sigma_54_int"/>
</dbReference>
<dbReference type="GO" id="GO:0006355">
    <property type="term" value="P:regulation of DNA-templated transcription"/>
    <property type="evidence" value="ECO:0007669"/>
    <property type="project" value="InterPro"/>
</dbReference>
<dbReference type="OrthoDB" id="9804019at2"/>
<protein>
    <submittedName>
        <fullName evidence="6">Two-component system response regulator GlrR</fullName>
    </submittedName>
</protein>
<evidence type="ECO:0000313" key="6">
    <source>
        <dbReference type="EMBL" id="TCK08460.1"/>
    </source>
</evidence>
<dbReference type="PROSITE" id="PS50110">
    <property type="entry name" value="RESPONSE_REGULATORY"/>
    <property type="match status" value="1"/>
</dbReference>
<evidence type="ECO:0000313" key="7">
    <source>
        <dbReference type="Proteomes" id="UP000294546"/>
    </source>
</evidence>
<dbReference type="RefSeq" id="WP_132287136.1">
    <property type="nucleotide sequence ID" value="NZ_SMFU01000007.1"/>
</dbReference>
<dbReference type="PANTHER" id="PTHR32071:SF116">
    <property type="entry name" value="TRANSCRIPTIONAL REGULATORY PROTEIN GLRR"/>
    <property type="match status" value="1"/>
</dbReference>
<sequence>MTPSPHVLLVDQNPDQLRLLEDYLVEAGYRVCKASSGDEAIKQLDAQTPELVICDLRATAKNGLTLSEHIHQDNPEIARILIVNQSVLPEALEATAQGAFGIITPPFDKAHLLDTVRAALDTADQRRDQRWRSDIIGRSPVMEHLLDQARRVAVSDVNLIISGPAGSGKELLAKAIHHASGRAEQPFEVLKCDNMPEQMLESELFGIRRGAFDGADKDQPGLLERARGGTLILNEICDLTPRLQVKLLTALENSRVRGSDGSPQLDVRIIATSQRNLEHAMLSGELNDTLYYMLSTVSLEVPALQERAEDIPLLARHFLALEAKQQGRRVRNLSPGAIHLLGLSAWPGNITQLAKVVSQAVSKSTSPVISEALVSEAMDHQERVIPSFNEARAEFERRYLIKLLQITEGNVTHAARIAERNRTDLYKLLGKHDLEPARFKVRRTRKPARTRQVARTGTQG</sequence>
<dbReference type="InterPro" id="IPR001789">
    <property type="entry name" value="Sig_transdc_resp-reg_receiver"/>
</dbReference>
<dbReference type="SUPFAM" id="SSF52540">
    <property type="entry name" value="P-loop containing nucleoside triphosphate hydrolases"/>
    <property type="match status" value="1"/>
</dbReference>
<dbReference type="FunFam" id="3.40.50.300:FF:000006">
    <property type="entry name" value="DNA-binding transcriptional regulator NtrC"/>
    <property type="match status" value="1"/>
</dbReference>
<dbReference type="Proteomes" id="UP000294546">
    <property type="component" value="Unassembled WGS sequence"/>
</dbReference>
<dbReference type="CDD" id="cd00009">
    <property type="entry name" value="AAA"/>
    <property type="match status" value="1"/>
</dbReference>
<evidence type="ECO:0000256" key="1">
    <source>
        <dbReference type="ARBA" id="ARBA00022741"/>
    </source>
</evidence>
<name>A0A4R1GMU8_9GAMM</name>